<feature type="compositionally biased region" description="Polar residues" evidence="17">
    <location>
        <begin position="270"/>
        <end position="281"/>
    </location>
</feature>
<organism evidence="20 21">
    <name type="scientific">Pseudorhodoferax soli</name>
    <dbReference type="NCBI Taxonomy" id="545864"/>
    <lineage>
        <taxon>Bacteria</taxon>
        <taxon>Pseudomonadati</taxon>
        <taxon>Pseudomonadota</taxon>
        <taxon>Betaproteobacteria</taxon>
        <taxon>Burkholderiales</taxon>
        <taxon>Comamonadaceae</taxon>
    </lineage>
</organism>
<keyword evidence="16" id="KW-0175">Coiled coil</keyword>
<dbReference type="InterPro" id="IPR029151">
    <property type="entry name" value="Sensor-like_sf"/>
</dbReference>
<sequence>MADSPAQPERAQRLTARLAARSATAALLIGLAAWAGSWLAMHQGLAALEQVAAQRLEVAAARLDAQLARFDFLPSLLETSPEVMQFFAHPADGQRAYGVNLYLQSLNAIAGSDNLYLVDRGGTAIAAADFALPGTPYGRDLSYRPYVRDALASGRGHFYGLGVTTARAGYYLSYALPSQGTALGLATVKVDLAGMEQEWRQLPGPVLVVDEHQVAILSSRDDWRWRPLVALTEEARAEAAAARRYGPSSLEPLGWRDRAEGDGQARRTQSEGQASGAQSDGQARGTHSDGQARRVRVDGRPWLASTRQVHQGRWQLILLDDEAAVRASARNWAFSAALAMALLLAAGALLGARRRAVRQHLASRAALQRAHDALERKVAERTAALQAAQDELVHAGKLAVLGQLSAGLVHELNQPLAALQTVSDNADQLIQRNRLDEARDNLARIGRLVGRLKRLSSQLRLFASKPADIVGSVELLRLVQELQQQLAPRLQEGGIVLSLEGLPATLAVAGDESRMEQVLANLLGNAIDALQGWPGARRIDVAATVAGGRARVAIRNNGPLIPDTILARMFQPFITTKPAGKGMGLGLMVSAHLVREFGGTLSAHNLAPTGAEFVIDLPLRRADAP</sequence>
<comment type="caution">
    <text evidence="20">The sequence shown here is derived from an EMBL/GenBank/DDBJ whole genome shotgun (WGS) entry which is preliminary data.</text>
</comment>
<keyword evidence="10 20" id="KW-0418">Kinase</keyword>
<evidence type="ECO:0000256" key="3">
    <source>
        <dbReference type="ARBA" id="ARBA00012438"/>
    </source>
</evidence>
<dbReference type="EMBL" id="QPJK01000005">
    <property type="protein sequence ID" value="RCW70402.1"/>
    <property type="molecule type" value="Genomic_DNA"/>
</dbReference>
<evidence type="ECO:0000256" key="18">
    <source>
        <dbReference type="SAM" id="Phobius"/>
    </source>
</evidence>
<evidence type="ECO:0000259" key="19">
    <source>
        <dbReference type="PROSITE" id="PS50109"/>
    </source>
</evidence>
<dbReference type="RefSeq" id="WP_114469339.1">
    <property type="nucleotide sequence ID" value="NZ_QPJK01000005.1"/>
</dbReference>
<evidence type="ECO:0000256" key="14">
    <source>
        <dbReference type="ARBA" id="ARBA00023136"/>
    </source>
</evidence>
<keyword evidence="13" id="KW-0902">Two-component regulatory system</keyword>
<dbReference type="AlphaFoldDB" id="A0A368XR33"/>
<dbReference type="InterPro" id="IPR004358">
    <property type="entry name" value="Sig_transdc_His_kin-like_C"/>
</dbReference>
<evidence type="ECO:0000256" key="4">
    <source>
        <dbReference type="ARBA" id="ARBA00022475"/>
    </source>
</evidence>
<accession>A0A368XR33</accession>
<dbReference type="InterPro" id="IPR003661">
    <property type="entry name" value="HisK_dim/P_dom"/>
</dbReference>
<keyword evidence="5" id="KW-0997">Cell inner membrane</keyword>
<evidence type="ECO:0000256" key="17">
    <source>
        <dbReference type="SAM" id="MobiDB-lite"/>
    </source>
</evidence>
<keyword evidence="11" id="KW-0067">ATP-binding</keyword>
<keyword evidence="12 18" id="KW-1133">Transmembrane helix</keyword>
<dbReference type="SUPFAM" id="SSF55874">
    <property type="entry name" value="ATPase domain of HSP90 chaperone/DNA topoisomerase II/histidine kinase"/>
    <property type="match status" value="1"/>
</dbReference>
<evidence type="ECO:0000256" key="12">
    <source>
        <dbReference type="ARBA" id="ARBA00022989"/>
    </source>
</evidence>
<evidence type="ECO:0000256" key="9">
    <source>
        <dbReference type="ARBA" id="ARBA00022741"/>
    </source>
</evidence>
<feature type="coiled-coil region" evidence="16">
    <location>
        <begin position="357"/>
        <end position="391"/>
    </location>
</feature>
<dbReference type="GO" id="GO:0005524">
    <property type="term" value="F:ATP binding"/>
    <property type="evidence" value="ECO:0007669"/>
    <property type="project" value="UniProtKB-KW"/>
</dbReference>
<evidence type="ECO:0000256" key="2">
    <source>
        <dbReference type="ARBA" id="ARBA00004429"/>
    </source>
</evidence>
<dbReference type="PANTHER" id="PTHR43065">
    <property type="entry name" value="SENSOR HISTIDINE KINASE"/>
    <property type="match status" value="1"/>
</dbReference>
<evidence type="ECO:0000256" key="1">
    <source>
        <dbReference type="ARBA" id="ARBA00000085"/>
    </source>
</evidence>
<keyword evidence="4" id="KW-1003">Cell membrane</keyword>
<reference evidence="20 21" key="1">
    <citation type="submission" date="2018-07" db="EMBL/GenBank/DDBJ databases">
        <title>Genomic Encyclopedia of Type Strains, Phase IV (KMG-IV): sequencing the most valuable type-strain genomes for metagenomic binning, comparative biology and taxonomic classification.</title>
        <authorList>
            <person name="Goeker M."/>
        </authorList>
    </citation>
    <scope>NUCLEOTIDE SEQUENCE [LARGE SCALE GENOMIC DNA]</scope>
    <source>
        <strain evidence="20 21">DSM 21634</strain>
    </source>
</reference>
<keyword evidence="9" id="KW-0547">Nucleotide-binding</keyword>
<feature type="domain" description="Histidine kinase" evidence="19">
    <location>
        <begin position="407"/>
        <end position="621"/>
    </location>
</feature>
<protein>
    <recommendedName>
        <fullName evidence="15">C4-dicarboxylate transport sensor protein DctB</fullName>
        <ecNumber evidence="3">2.7.13.3</ecNumber>
    </recommendedName>
</protein>
<keyword evidence="14 18" id="KW-0472">Membrane</keyword>
<gene>
    <name evidence="20" type="ORF">DES41_105345</name>
</gene>
<dbReference type="SUPFAM" id="SSF103190">
    <property type="entry name" value="Sensory domain-like"/>
    <property type="match status" value="1"/>
</dbReference>
<dbReference type="PIRSF" id="PIRSF036431">
    <property type="entry name" value="STHK_DctB"/>
    <property type="match status" value="1"/>
</dbReference>
<dbReference type="Pfam" id="PF02518">
    <property type="entry name" value="HATPase_c"/>
    <property type="match status" value="1"/>
</dbReference>
<dbReference type="PROSITE" id="PS50109">
    <property type="entry name" value="HIS_KIN"/>
    <property type="match status" value="1"/>
</dbReference>
<proteinExistence type="predicted"/>
<evidence type="ECO:0000256" key="16">
    <source>
        <dbReference type="SAM" id="Coils"/>
    </source>
</evidence>
<dbReference type="SUPFAM" id="SSF47384">
    <property type="entry name" value="Homodimeric domain of signal transducing histidine kinase"/>
    <property type="match status" value="1"/>
</dbReference>
<evidence type="ECO:0000313" key="21">
    <source>
        <dbReference type="Proteomes" id="UP000252884"/>
    </source>
</evidence>
<keyword evidence="7" id="KW-0808">Transferase</keyword>
<dbReference type="GO" id="GO:0000155">
    <property type="term" value="F:phosphorelay sensor kinase activity"/>
    <property type="evidence" value="ECO:0007669"/>
    <property type="project" value="InterPro"/>
</dbReference>
<dbReference type="Gene3D" id="3.30.450.20">
    <property type="entry name" value="PAS domain"/>
    <property type="match status" value="2"/>
</dbReference>
<evidence type="ECO:0000256" key="13">
    <source>
        <dbReference type="ARBA" id="ARBA00023012"/>
    </source>
</evidence>
<dbReference type="PANTHER" id="PTHR43065:SF46">
    <property type="entry name" value="C4-DICARBOXYLATE TRANSPORT SENSOR PROTEIN DCTB"/>
    <property type="match status" value="1"/>
</dbReference>
<evidence type="ECO:0000256" key="11">
    <source>
        <dbReference type="ARBA" id="ARBA00022840"/>
    </source>
</evidence>
<dbReference type="Gene3D" id="3.30.565.10">
    <property type="entry name" value="Histidine kinase-like ATPase, C-terminal domain"/>
    <property type="match status" value="1"/>
</dbReference>
<dbReference type="EC" id="2.7.13.3" evidence="3"/>
<comment type="subcellular location">
    <subcellularLocation>
        <location evidence="2">Cell inner membrane</location>
        <topology evidence="2">Multi-pass membrane protein</topology>
    </subcellularLocation>
</comment>
<keyword evidence="8 18" id="KW-0812">Transmembrane</keyword>
<dbReference type="InterPro" id="IPR017055">
    <property type="entry name" value="Sig_transdc_His_kinase_DctB"/>
</dbReference>
<evidence type="ECO:0000256" key="8">
    <source>
        <dbReference type="ARBA" id="ARBA00022692"/>
    </source>
</evidence>
<dbReference type="SMART" id="SM00387">
    <property type="entry name" value="HATPase_c"/>
    <property type="match status" value="1"/>
</dbReference>
<evidence type="ECO:0000256" key="7">
    <source>
        <dbReference type="ARBA" id="ARBA00022679"/>
    </source>
</evidence>
<dbReference type="Pfam" id="PF00512">
    <property type="entry name" value="HisKA"/>
    <property type="match status" value="1"/>
</dbReference>
<dbReference type="InterPro" id="IPR036890">
    <property type="entry name" value="HATPase_C_sf"/>
</dbReference>
<dbReference type="Gene3D" id="1.10.287.130">
    <property type="match status" value="1"/>
</dbReference>
<dbReference type="InterPro" id="IPR005467">
    <property type="entry name" value="His_kinase_dom"/>
</dbReference>
<name>A0A368XR33_9BURK</name>
<dbReference type="PRINTS" id="PR00344">
    <property type="entry name" value="BCTRLSENSOR"/>
</dbReference>
<feature type="compositionally biased region" description="Basic and acidic residues" evidence="17">
    <location>
        <begin position="254"/>
        <end position="269"/>
    </location>
</feature>
<dbReference type="GO" id="GO:0005886">
    <property type="term" value="C:plasma membrane"/>
    <property type="evidence" value="ECO:0007669"/>
    <property type="project" value="UniProtKB-SubCell"/>
</dbReference>
<evidence type="ECO:0000256" key="10">
    <source>
        <dbReference type="ARBA" id="ARBA00022777"/>
    </source>
</evidence>
<evidence type="ECO:0000256" key="6">
    <source>
        <dbReference type="ARBA" id="ARBA00022553"/>
    </source>
</evidence>
<dbReference type="OrthoDB" id="9772100at2"/>
<dbReference type="CDD" id="cd00082">
    <property type="entry name" value="HisKA"/>
    <property type="match status" value="1"/>
</dbReference>
<evidence type="ECO:0000313" key="20">
    <source>
        <dbReference type="EMBL" id="RCW70402.1"/>
    </source>
</evidence>
<feature type="transmembrane region" description="Helical" evidence="18">
    <location>
        <begin position="18"/>
        <end position="41"/>
    </location>
</feature>
<feature type="region of interest" description="Disordered" evidence="17">
    <location>
        <begin position="251"/>
        <end position="296"/>
    </location>
</feature>
<dbReference type="Proteomes" id="UP000252884">
    <property type="component" value="Unassembled WGS sequence"/>
</dbReference>
<comment type="catalytic activity">
    <reaction evidence="1">
        <text>ATP + protein L-histidine = ADP + protein N-phospho-L-histidine.</text>
        <dbReference type="EC" id="2.7.13.3"/>
    </reaction>
</comment>
<keyword evidence="21" id="KW-1185">Reference proteome</keyword>
<feature type="compositionally biased region" description="Basic and acidic residues" evidence="17">
    <location>
        <begin position="286"/>
        <end position="296"/>
    </location>
</feature>
<dbReference type="SMART" id="SM00388">
    <property type="entry name" value="HisKA"/>
    <property type="match status" value="1"/>
</dbReference>
<evidence type="ECO:0000256" key="15">
    <source>
        <dbReference type="ARBA" id="ARBA00073143"/>
    </source>
</evidence>
<evidence type="ECO:0000256" key="5">
    <source>
        <dbReference type="ARBA" id="ARBA00022519"/>
    </source>
</evidence>
<dbReference type="InterPro" id="IPR036097">
    <property type="entry name" value="HisK_dim/P_sf"/>
</dbReference>
<dbReference type="FunFam" id="1.10.287.130:FF:000049">
    <property type="entry name" value="C4-dicarboxylate transport sensor protein DctB"/>
    <property type="match status" value="1"/>
</dbReference>
<dbReference type="InterPro" id="IPR003594">
    <property type="entry name" value="HATPase_dom"/>
</dbReference>
<keyword evidence="6" id="KW-0597">Phosphoprotein</keyword>